<dbReference type="Gene3D" id="3.30.420.10">
    <property type="entry name" value="Ribonuclease H-like superfamily/Ribonuclease H"/>
    <property type="match status" value="1"/>
</dbReference>
<sequence length="456" mass="54137">MGKFNESEKHLVIQRYLNERIGYRELANEVGIDESALRYWVKLYEYHGESAFCFPYTNYPLAFKLKVIQFIEEKQFSIREASAIFHIPDCSMVRKWKKKWDNGGFDALKPKEKGIPCMTSHKKKNVDKNILDKDTEGSVEEMQKELEFLRMENAYFKKVESLSSKQGKITKKDKAKVVYELRNIFSVKKLIKLAKIPRSTYYYWVNTFNLPDKNAELKTLIQSIYEEHNGLYGYRRIQEELNNRGYKVNHKKVQRLMKVLGLKCMVRMKKYRSYKGNVGKIAPNILERNFNAEKPNQKWVTDITEFKLFGEKLYLSPVLDLFNSEIVTYTIGTRPTYSLVAEMLDKSFKRLTDDDNLIIHSDQGWHYQMKKYRQSLKKQGITQSMSRKGNCYDNAVIENFFGIMKSEFLYRNEFKDIDHFKHELKKYIHYYNNIRIKTKLKGKSPIQYRTLTQTAA</sequence>
<evidence type="ECO:0000313" key="4">
    <source>
        <dbReference type="Proteomes" id="UP000288024"/>
    </source>
</evidence>
<dbReference type="InterPro" id="IPR036397">
    <property type="entry name" value="RNaseH_sf"/>
</dbReference>
<gene>
    <name evidence="3" type="ORF">EM808_28335</name>
</gene>
<comment type="function">
    <text evidence="1">Involved in the transposition of the insertion sequence.</text>
</comment>
<proteinExistence type="predicted"/>
<comment type="caution">
    <text evidence="3">The sequence shown here is derived from an EMBL/GenBank/DDBJ whole genome shotgun (WGS) entry which is preliminary data.</text>
</comment>
<evidence type="ECO:0000313" key="3">
    <source>
        <dbReference type="EMBL" id="RVT56099.1"/>
    </source>
</evidence>
<dbReference type="PANTHER" id="PTHR46889">
    <property type="entry name" value="TRANSPOSASE INSF FOR INSERTION SEQUENCE IS3B-RELATED"/>
    <property type="match status" value="1"/>
</dbReference>
<dbReference type="Proteomes" id="UP000288024">
    <property type="component" value="Unassembled WGS sequence"/>
</dbReference>
<dbReference type="PROSITE" id="PS50994">
    <property type="entry name" value="INTEGRASE"/>
    <property type="match status" value="1"/>
</dbReference>
<accession>A0A3S2UT55</accession>
<dbReference type="EMBL" id="RZTZ01000052">
    <property type="protein sequence ID" value="RVT56099.1"/>
    <property type="molecule type" value="Genomic_DNA"/>
</dbReference>
<reference evidence="3 4" key="1">
    <citation type="submission" date="2019-01" db="EMBL/GenBank/DDBJ databases">
        <title>Bacillus sp. M5HDSG1-1, whole genome shotgun sequence.</title>
        <authorList>
            <person name="Tuo L."/>
        </authorList>
    </citation>
    <scope>NUCLEOTIDE SEQUENCE [LARGE SCALE GENOMIC DNA]</scope>
    <source>
        <strain evidence="3 4">M5HDSG1-1</strain>
    </source>
</reference>
<dbReference type="NCBIfam" id="NF033516">
    <property type="entry name" value="transpos_IS3"/>
    <property type="match status" value="1"/>
</dbReference>
<dbReference type="Pfam" id="PF13333">
    <property type="entry name" value="rve_2"/>
    <property type="match status" value="1"/>
</dbReference>
<dbReference type="InterPro" id="IPR055247">
    <property type="entry name" value="InsJ-like_HTH"/>
</dbReference>
<name>A0A3S2UT55_9BACI</name>
<dbReference type="InterPro" id="IPR012337">
    <property type="entry name" value="RNaseH-like_sf"/>
</dbReference>
<dbReference type="SUPFAM" id="SSF46689">
    <property type="entry name" value="Homeodomain-like"/>
    <property type="match status" value="2"/>
</dbReference>
<dbReference type="PANTHER" id="PTHR46889:SF4">
    <property type="entry name" value="TRANSPOSASE INSO FOR INSERTION SEQUENCE ELEMENT IS911B-RELATED"/>
    <property type="match status" value="1"/>
</dbReference>
<dbReference type="Pfam" id="PF13276">
    <property type="entry name" value="HTH_21"/>
    <property type="match status" value="1"/>
</dbReference>
<evidence type="ECO:0000256" key="1">
    <source>
        <dbReference type="ARBA" id="ARBA00002286"/>
    </source>
</evidence>
<keyword evidence="4" id="KW-1185">Reference proteome</keyword>
<dbReference type="InterPro" id="IPR001584">
    <property type="entry name" value="Integrase_cat-core"/>
</dbReference>
<dbReference type="InterPro" id="IPR050900">
    <property type="entry name" value="Transposase_IS3/IS150/IS904"/>
</dbReference>
<organism evidence="3 4">
    <name type="scientific">Niallia taxi</name>
    <dbReference type="NCBI Taxonomy" id="2499688"/>
    <lineage>
        <taxon>Bacteria</taxon>
        <taxon>Bacillati</taxon>
        <taxon>Bacillota</taxon>
        <taxon>Bacilli</taxon>
        <taxon>Bacillales</taxon>
        <taxon>Bacillaceae</taxon>
        <taxon>Niallia</taxon>
    </lineage>
</organism>
<dbReference type="SUPFAM" id="SSF53098">
    <property type="entry name" value="Ribonuclease H-like"/>
    <property type="match status" value="1"/>
</dbReference>
<dbReference type="InterPro" id="IPR036388">
    <property type="entry name" value="WH-like_DNA-bd_sf"/>
</dbReference>
<dbReference type="AlphaFoldDB" id="A0A3S2UT55"/>
<dbReference type="Pfam" id="PF00665">
    <property type="entry name" value="rve"/>
    <property type="match status" value="1"/>
</dbReference>
<dbReference type="GO" id="GO:0015074">
    <property type="term" value="P:DNA integration"/>
    <property type="evidence" value="ECO:0007669"/>
    <property type="project" value="InterPro"/>
</dbReference>
<dbReference type="InterPro" id="IPR009057">
    <property type="entry name" value="Homeodomain-like_sf"/>
</dbReference>
<feature type="domain" description="Integrase catalytic" evidence="2">
    <location>
        <begin position="291"/>
        <end position="453"/>
    </location>
</feature>
<dbReference type="Gene3D" id="1.10.10.10">
    <property type="entry name" value="Winged helix-like DNA-binding domain superfamily/Winged helix DNA-binding domain"/>
    <property type="match status" value="1"/>
</dbReference>
<dbReference type="InterPro" id="IPR025948">
    <property type="entry name" value="HTH-like_dom"/>
</dbReference>
<protein>
    <submittedName>
        <fullName evidence="3">IS3 family transposase</fullName>
    </submittedName>
</protein>
<dbReference type="RefSeq" id="WP_127743149.1">
    <property type="nucleotide sequence ID" value="NZ_RZTZ01000052.1"/>
</dbReference>
<dbReference type="Pfam" id="PF13518">
    <property type="entry name" value="HTH_28"/>
    <property type="match status" value="1"/>
</dbReference>
<dbReference type="InterPro" id="IPR048020">
    <property type="entry name" value="Transpos_IS3"/>
</dbReference>
<dbReference type="GO" id="GO:0003676">
    <property type="term" value="F:nucleic acid binding"/>
    <property type="evidence" value="ECO:0007669"/>
    <property type="project" value="InterPro"/>
</dbReference>
<evidence type="ECO:0000259" key="2">
    <source>
        <dbReference type="PROSITE" id="PS50994"/>
    </source>
</evidence>